<dbReference type="Proteomes" id="UP000601789">
    <property type="component" value="Unassembled WGS sequence"/>
</dbReference>
<evidence type="ECO:0000313" key="3">
    <source>
        <dbReference type="Proteomes" id="UP000601789"/>
    </source>
</evidence>
<organism evidence="2 3">
    <name type="scientific">Aquamicrobium zhengzhouense</name>
    <dbReference type="NCBI Taxonomy" id="2781738"/>
    <lineage>
        <taxon>Bacteria</taxon>
        <taxon>Pseudomonadati</taxon>
        <taxon>Pseudomonadota</taxon>
        <taxon>Alphaproteobacteria</taxon>
        <taxon>Hyphomicrobiales</taxon>
        <taxon>Phyllobacteriaceae</taxon>
        <taxon>Aquamicrobium</taxon>
    </lineage>
</organism>
<protein>
    <recommendedName>
        <fullName evidence="4">DUF945 domain-containing protein</fullName>
    </recommendedName>
</protein>
<evidence type="ECO:0008006" key="4">
    <source>
        <dbReference type="Google" id="ProtNLM"/>
    </source>
</evidence>
<dbReference type="EMBL" id="JADGMQ010000003">
    <property type="protein sequence ID" value="MBI1620403.1"/>
    <property type="molecule type" value="Genomic_DNA"/>
</dbReference>
<sequence length="394" mass="42513">MNNRRRQTRLLLLSAAIVMAPLTSAQAQGVDAALERFKVLFEDQGISINWKNARISGDDAVLEDVTLATAEDEFGVSNISFEDIVDDPEGYRVASISMDDISVDGEENFSLSVRGIGMNDILLPNDNVRDNYGGFIFYERAHIDDIRVYNGDTEVVALTDSSVTVTPASPGSPMTYRGLVDHFSLDLSMAEGSEQWPIIEALGYQRMTGKIESSGTWDPENGQLELTANNFTVDNAGTLGFSFNLGGYTRELVASLREIQKTFAENPEGDNSAQGLAMLGLMQQMSFKQAELSFADDSLTGKVLELVAQMQGMSKSDVVAIAKGAVPFAVAQLGSSDFTTAATRAVSTFLDDPKNIRITAKPANEVPFALIMAEGMSTPQGLIKTLNVTATAND</sequence>
<feature type="signal peptide" evidence="1">
    <location>
        <begin position="1"/>
        <end position="27"/>
    </location>
</feature>
<dbReference type="RefSeq" id="WP_198475721.1">
    <property type="nucleotide sequence ID" value="NZ_JADGMQ010000003.1"/>
</dbReference>
<name>A0ABS0SAT6_9HYPH</name>
<reference evidence="2 3" key="1">
    <citation type="submission" date="2020-10" db="EMBL/GenBank/DDBJ databases">
        <title>Aquamicrobium zhengzhouensis sp. nov., a exopolysaccharide producing bacterium isolated from farmland soil.</title>
        <authorList>
            <person name="Wang X."/>
        </authorList>
    </citation>
    <scope>NUCLEOTIDE SEQUENCE [LARGE SCALE GENOMIC DNA]</scope>
    <source>
        <strain evidence="3">cd-1</strain>
    </source>
</reference>
<keyword evidence="1" id="KW-0732">Signal</keyword>
<comment type="caution">
    <text evidence="2">The sequence shown here is derived from an EMBL/GenBank/DDBJ whole genome shotgun (WGS) entry which is preliminary data.</text>
</comment>
<evidence type="ECO:0000313" key="2">
    <source>
        <dbReference type="EMBL" id="MBI1620403.1"/>
    </source>
</evidence>
<feature type="chain" id="PRO_5045716089" description="DUF945 domain-containing protein" evidence="1">
    <location>
        <begin position="28"/>
        <end position="394"/>
    </location>
</feature>
<gene>
    <name evidence="2" type="ORF">IOD40_06965</name>
</gene>
<evidence type="ECO:0000256" key="1">
    <source>
        <dbReference type="SAM" id="SignalP"/>
    </source>
</evidence>
<keyword evidence="3" id="KW-1185">Reference proteome</keyword>
<accession>A0ABS0SAT6</accession>
<proteinExistence type="predicted"/>